<name>A0A5D2BKX5_GOSDA</name>
<dbReference type="InterPro" id="IPR039640">
    <property type="entry name" value="SCAB"/>
</dbReference>
<dbReference type="GO" id="GO:0010119">
    <property type="term" value="P:regulation of stomatal movement"/>
    <property type="evidence" value="ECO:0007669"/>
    <property type="project" value="InterPro"/>
</dbReference>
<feature type="domain" description="Stomatal closure-related actin-binding protein coiled-coil" evidence="1">
    <location>
        <begin position="29"/>
        <end position="100"/>
    </location>
</feature>
<dbReference type="PANTHER" id="PTHR31172">
    <property type="entry name" value="STOMATAL CLOSURE-RELATED ACTIN-BINDING PROTEIN 1"/>
    <property type="match status" value="1"/>
</dbReference>
<sequence>MFGGQVALARQSAITNLVNSQEKFDTPATSLWKHVYLKKLRDALESLKGCMTRRNKDDVKETIAMVEALAVQLTQREGKLIQEKLEVKKLATFLKQASENRPFYRKKQMSRASG</sequence>
<dbReference type="PANTHER" id="PTHR31172:SF3">
    <property type="entry name" value="STOMATAL CLOSURE-RELATED ACTIN-BINDING PROTEIN 1"/>
    <property type="match status" value="1"/>
</dbReference>
<proteinExistence type="predicted"/>
<dbReference type="AlphaFoldDB" id="A0A5D2BKX5"/>
<dbReference type="InterPro" id="IPR032009">
    <property type="entry name" value="SCAB_CC"/>
</dbReference>
<accession>A0A5D2BKX5</accession>
<gene>
    <name evidence="2" type="ORF">ES288_D08G102400v1</name>
</gene>
<evidence type="ECO:0000259" key="1">
    <source>
        <dbReference type="Pfam" id="PF16712"/>
    </source>
</evidence>
<dbReference type="Proteomes" id="UP000323506">
    <property type="component" value="Chromosome D08"/>
</dbReference>
<dbReference type="GO" id="GO:0007015">
    <property type="term" value="P:actin filament organization"/>
    <property type="evidence" value="ECO:0007669"/>
    <property type="project" value="InterPro"/>
</dbReference>
<evidence type="ECO:0000313" key="2">
    <source>
        <dbReference type="EMBL" id="TYG56925.1"/>
    </source>
</evidence>
<organism evidence="2 3">
    <name type="scientific">Gossypium darwinii</name>
    <name type="common">Darwin's cotton</name>
    <name type="synonym">Gossypium barbadense var. darwinii</name>
    <dbReference type="NCBI Taxonomy" id="34276"/>
    <lineage>
        <taxon>Eukaryota</taxon>
        <taxon>Viridiplantae</taxon>
        <taxon>Streptophyta</taxon>
        <taxon>Embryophyta</taxon>
        <taxon>Tracheophyta</taxon>
        <taxon>Spermatophyta</taxon>
        <taxon>Magnoliopsida</taxon>
        <taxon>eudicotyledons</taxon>
        <taxon>Gunneridae</taxon>
        <taxon>Pentapetalae</taxon>
        <taxon>rosids</taxon>
        <taxon>malvids</taxon>
        <taxon>Malvales</taxon>
        <taxon>Malvaceae</taxon>
        <taxon>Malvoideae</taxon>
        <taxon>Gossypium</taxon>
    </lineage>
</organism>
<dbReference type="GO" id="GO:0003779">
    <property type="term" value="F:actin binding"/>
    <property type="evidence" value="ECO:0007669"/>
    <property type="project" value="InterPro"/>
</dbReference>
<reference evidence="2 3" key="1">
    <citation type="submission" date="2019-06" db="EMBL/GenBank/DDBJ databases">
        <title>WGS assembly of Gossypium darwinii.</title>
        <authorList>
            <person name="Chen Z.J."/>
            <person name="Sreedasyam A."/>
            <person name="Ando A."/>
            <person name="Song Q."/>
            <person name="De L."/>
            <person name="Hulse-Kemp A."/>
            <person name="Ding M."/>
            <person name="Ye W."/>
            <person name="Kirkbride R."/>
            <person name="Jenkins J."/>
            <person name="Plott C."/>
            <person name="Lovell J."/>
            <person name="Lin Y.-M."/>
            <person name="Vaughn R."/>
            <person name="Liu B."/>
            <person name="Li W."/>
            <person name="Simpson S."/>
            <person name="Scheffler B."/>
            <person name="Saski C."/>
            <person name="Grover C."/>
            <person name="Hu G."/>
            <person name="Conover J."/>
            <person name="Carlson J."/>
            <person name="Shu S."/>
            <person name="Boston L."/>
            <person name="Williams M."/>
            <person name="Peterson D."/>
            <person name="Mcgee K."/>
            <person name="Jones D."/>
            <person name="Wendel J."/>
            <person name="Stelly D."/>
            <person name="Grimwood J."/>
            <person name="Schmutz J."/>
        </authorList>
    </citation>
    <scope>NUCLEOTIDE SEQUENCE [LARGE SCALE GENOMIC DNA]</scope>
    <source>
        <strain evidence="2">1808015.09</strain>
    </source>
</reference>
<protein>
    <recommendedName>
        <fullName evidence="1">Stomatal closure-related actin-binding protein coiled-coil domain-containing protein</fullName>
    </recommendedName>
</protein>
<keyword evidence="3" id="KW-1185">Reference proteome</keyword>
<dbReference type="Gene3D" id="1.20.5.440">
    <property type="entry name" value="ATP synthase delta/epsilon subunit, C-terminal domain"/>
    <property type="match status" value="1"/>
</dbReference>
<evidence type="ECO:0000313" key="3">
    <source>
        <dbReference type="Proteomes" id="UP000323506"/>
    </source>
</evidence>
<dbReference type="Pfam" id="PF16712">
    <property type="entry name" value="SCAB_CC"/>
    <property type="match status" value="1"/>
</dbReference>
<dbReference type="EMBL" id="CM017708">
    <property type="protein sequence ID" value="TYG56925.1"/>
    <property type="molecule type" value="Genomic_DNA"/>
</dbReference>